<dbReference type="PANTHER" id="PTHR41368:SF1">
    <property type="entry name" value="PROTEIN YGHO"/>
    <property type="match status" value="1"/>
</dbReference>
<dbReference type="InterPro" id="IPR016181">
    <property type="entry name" value="Acyl_CoA_acyltransferase"/>
</dbReference>
<protein>
    <recommendedName>
        <fullName evidence="3">N-acetyltransferase domain-containing protein</fullName>
    </recommendedName>
</protein>
<evidence type="ECO:0000313" key="1">
    <source>
        <dbReference type="EMBL" id="TKR22952.1"/>
    </source>
</evidence>
<dbReference type="RefSeq" id="WP_154730232.1">
    <property type="nucleotide sequence ID" value="NZ_SZYE01000123.1"/>
</dbReference>
<evidence type="ECO:0000313" key="2">
    <source>
        <dbReference type="Proteomes" id="UP000308121"/>
    </source>
</evidence>
<gene>
    <name evidence="1" type="ORF">FA014_13755</name>
</gene>
<reference evidence="1 2" key="1">
    <citation type="submission" date="2019-05" db="EMBL/GenBank/DDBJ databases">
        <title>Genome sequence of Cellulomonas hominis strain CS1.</title>
        <authorList>
            <person name="Belmont J."/>
            <person name="Maclea K.S."/>
        </authorList>
    </citation>
    <scope>NUCLEOTIDE SEQUENCE [LARGE SCALE GENOMIC DNA]</scope>
    <source>
        <strain evidence="1 2">CS1</strain>
    </source>
</reference>
<dbReference type="PANTHER" id="PTHR41368">
    <property type="entry name" value="PROTEIN YGHO"/>
    <property type="match status" value="1"/>
</dbReference>
<dbReference type="InterPro" id="IPR039968">
    <property type="entry name" value="BcerS-like"/>
</dbReference>
<evidence type="ECO:0008006" key="3">
    <source>
        <dbReference type="Google" id="ProtNLM"/>
    </source>
</evidence>
<accession>A0A7Z8NPY5</accession>
<dbReference type="Gene3D" id="3.40.630.30">
    <property type="match status" value="1"/>
</dbReference>
<dbReference type="AlphaFoldDB" id="A0A7Z8NPY5"/>
<comment type="caution">
    <text evidence="1">The sequence shown here is derived from an EMBL/GenBank/DDBJ whole genome shotgun (WGS) entry which is preliminary data.</text>
</comment>
<sequence>MRVETVTTRRQLAAFLRLPLDLHPRALAVPLQAPVVRSWWRGTAPHPSPVELLLVRDDAGRVVGRSTAHRDERFDAKLGTRALLFGATEFAGAEAAGALFAALQARATGERELIGPVSLLPNQTGGVVTSGWAERGFVDSPWNPADVPGIYEAAGFRRWHEADTWVVDVQPVAAPADAEWAAAGVRPEHGSRRAMGRLVPELLDLLNASFAQLPYYTPITPAEMRAATDGLAWLLDERLLLLARDADGAAVAFVLAVPDITRFLQATGGRLGPVQQLRLLATRGRYREDAVLVIQGTRPDRQGEGILTLLSRQLHAGLADGGYRRLRMTSVGRDNPASARQSARFGGRPLHGLTFYRRPVPPREHA</sequence>
<organism evidence="1 2">
    <name type="scientific">Cellulomonas hominis</name>
    <dbReference type="NCBI Taxonomy" id="156981"/>
    <lineage>
        <taxon>Bacteria</taxon>
        <taxon>Bacillati</taxon>
        <taxon>Actinomycetota</taxon>
        <taxon>Actinomycetes</taxon>
        <taxon>Micrococcales</taxon>
        <taxon>Cellulomonadaceae</taxon>
        <taxon>Cellulomonas</taxon>
    </lineage>
</organism>
<dbReference type="EMBL" id="SZYE01000123">
    <property type="protein sequence ID" value="TKR22952.1"/>
    <property type="molecule type" value="Genomic_DNA"/>
</dbReference>
<dbReference type="OrthoDB" id="9806005at2"/>
<dbReference type="Proteomes" id="UP000308121">
    <property type="component" value="Unassembled WGS sequence"/>
</dbReference>
<name>A0A7Z8NPY5_9CELL</name>
<proteinExistence type="predicted"/>
<dbReference type="SUPFAM" id="SSF55729">
    <property type="entry name" value="Acyl-CoA N-acyltransferases (Nat)"/>
    <property type="match status" value="1"/>
</dbReference>